<dbReference type="EMBL" id="CAIZ01000090">
    <property type="protein sequence ID" value="CCH69559.1"/>
    <property type="molecule type" value="Genomic_DNA"/>
</dbReference>
<dbReference type="STRING" id="1193181.BN10_230002"/>
<dbReference type="SMART" id="SM00490">
    <property type="entry name" value="HELICc"/>
    <property type="match status" value="1"/>
</dbReference>
<dbReference type="PROSITE" id="PS51192">
    <property type="entry name" value="HELICASE_ATP_BIND_1"/>
    <property type="match status" value="1"/>
</dbReference>
<dbReference type="GO" id="GO:0016787">
    <property type="term" value="F:hydrolase activity"/>
    <property type="evidence" value="ECO:0007669"/>
    <property type="project" value="UniProtKB-KW"/>
</dbReference>
<dbReference type="Gene3D" id="3.40.50.10810">
    <property type="entry name" value="Tandem AAA-ATPase domain"/>
    <property type="match status" value="1"/>
</dbReference>
<keyword evidence="5" id="KW-1185">Reference proteome</keyword>
<accession>N0E3U5</accession>
<dbReference type="HOGENOM" id="CLU_000315_17_4_11"/>
<dbReference type="InterPro" id="IPR027417">
    <property type="entry name" value="P-loop_NTPase"/>
</dbReference>
<keyword evidence="1" id="KW-0378">Hydrolase</keyword>
<feature type="domain" description="Helicase C-terminal" evidence="3">
    <location>
        <begin position="458"/>
        <end position="621"/>
    </location>
</feature>
<evidence type="ECO:0000259" key="2">
    <source>
        <dbReference type="PROSITE" id="PS51192"/>
    </source>
</evidence>
<dbReference type="PANTHER" id="PTHR10799">
    <property type="entry name" value="SNF2/RAD54 HELICASE FAMILY"/>
    <property type="match status" value="1"/>
</dbReference>
<dbReference type="Pfam" id="PF00271">
    <property type="entry name" value="Helicase_C"/>
    <property type="match status" value="1"/>
</dbReference>
<dbReference type="SMART" id="SM00487">
    <property type="entry name" value="DEXDc"/>
    <property type="match status" value="1"/>
</dbReference>
<evidence type="ECO:0000259" key="3">
    <source>
        <dbReference type="PROSITE" id="PS51194"/>
    </source>
</evidence>
<organism evidence="4 5">
    <name type="scientific">Phycicoccus elongatus Lp2</name>
    <dbReference type="NCBI Taxonomy" id="1193181"/>
    <lineage>
        <taxon>Bacteria</taxon>
        <taxon>Bacillati</taxon>
        <taxon>Actinomycetota</taxon>
        <taxon>Actinomycetes</taxon>
        <taxon>Micrococcales</taxon>
        <taxon>Intrasporangiaceae</taxon>
        <taxon>Phycicoccus</taxon>
    </lineage>
</organism>
<dbReference type="InterPro" id="IPR001650">
    <property type="entry name" value="Helicase_C-like"/>
</dbReference>
<name>N0E3U5_9MICO</name>
<dbReference type="AlphaFoldDB" id="N0E3U5"/>
<evidence type="ECO:0000313" key="5">
    <source>
        <dbReference type="Proteomes" id="UP000013167"/>
    </source>
</evidence>
<dbReference type="InterPro" id="IPR000330">
    <property type="entry name" value="SNF2_N"/>
</dbReference>
<dbReference type="InterPro" id="IPR049730">
    <property type="entry name" value="SNF2/RAD54-like_C"/>
</dbReference>
<feature type="domain" description="Helicase ATP-binding" evidence="2">
    <location>
        <begin position="171"/>
        <end position="334"/>
    </location>
</feature>
<dbReference type="Gene3D" id="3.40.50.300">
    <property type="entry name" value="P-loop containing nucleotide triphosphate hydrolases"/>
    <property type="match status" value="1"/>
</dbReference>
<dbReference type="eggNOG" id="COG0553">
    <property type="taxonomic scope" value="Bacteria"/>
</dbReference>
<dbReference type="GO" id="GO:0005524">
    <property type="term" value="F:ATP binding"/>
    <property type="evidence" value="ECO:0007669"/>
    <property type="project" value="InterPro"/>
</dbReference>
<dbReference type="Proteomes" id="UP000013167">
    <property type="component" value="Unassembled WGS sequence"/>
</dbReference>
<dbReference type="OrthoDB" id="9760715at2"/>
<dbReference type="CDD" id="cd18793">
    <property type="entry name" value="SF2_C_SNF"/>
    <property type="match status" value="1"/>
</dbReference>
<comment type="caution">
    <text evidence="4">The sequence shown here is derived from an EMBL/GenBank/DDBJ whole genome shotgun (WGS) entry which is preliminary data.</text>
</comment>
<protein>
    <submittedName>
        <fullName evidence="4">SNF2-like</fullName>
    </submittedName>
</protein>
<dbReference type="InterPro" id="IPR014001">
    <property type="entry name" value="Helicase_ATP-bd"/>
</dbReference>
<dbReference type="Pfam" id="PF00176">
    <property type="entry name" value="SNF2-rel_dom"/>
    <property type="match status" value="1"/>
</dbReference>
<gene>
    <name evidence="4" type="ORF">BN10_230002</name>
</gene>
<evidence type="ECO:0000256" key="1">
    <source>
        <dbReference type="ARBA" id="ARBA00022801"/>
    </source>
</evidence>
<sequence>MLPDLETHPQVRVLIHGELPAYQEVTEAPTIEIGADDGDNDWLDLRITVRVDDQEVPFEPLFQALVRGDEAMVLDSGTWFRLDHPDLIRLRDLIGEARELDDRPPRDGARLNRFQVSLWDELADLGELSGGAAWQERVEALASLDLADRPIPIGLKATLRPYQVSGFQWLATLWEARLGGVLADDMGLGKTLQALALVLHAKDRGELGQPFLVVAPTSVLETWRGEAERFAPDLRVVLLGETERRRGVAISESVAGAELVVTSYAVARIDDVAIASVPWAGVVLDEAQFVKNPRSKGHAAIRRLRAPFVLAVTGTPLENSLMDLWSLLALAAPGLYPRADAFSAVYRRPIESGREPELLDRLRTRIRPLMLRRTKSEVAADLPEKQVQVLDIAMNPQHERIYSRQLQRERQRVLGLLDDPEANRIAILSSLTRLRQLSLDPALVDDEHAEVGSAKIDALVEHLTELRREGHRALVFSQFTRFLRRVEARLDREGIPTAYLDGTTTNRPDVIRGWRTGDQTAFLISLKAGGFGLTLTEASYVFVLDPWWNPAAEAQAIDRTHRIGQTSKVMVYRLISGGTIEEKVLALQERKRDLFEQVVDDGGALSGAITAEDIKALLRED</sequence>
<dbReference type="PROSITE" id="PS51194">
    <property type="entry name" value="HELICASE_CTER"/>
    <property type="match status" value="1"/>
</dbReference>
<proteinExistence type="predicted"/>
<dbReference type="RefSeq" id="WP_010849469.1">
    <property type="nucleotide sequence ID" value="NZ_HF570956.1"/>
</dbReference>
<dbReference type="InterPro" id="IPR038718">
    <property type="entry name" value="SNF2-like_sf"/>
</dbReference>
<reference evidence="4 5" key="1">
    <citation type="journal article" date="2013" name="ISME J.">
        <title>A metabolic model for members of the genus Tetrasphaera involved in enhanced biological phosphorus removal.</title>
        <authorList>
            <person name="Kristiansen R."/>
            <person name="Nguyen H.T.T."/>
            <person name="Saunders A.M."/>
            <person name="Nielsen J.L."/>
            <person name="Wimmer R."/>
            <person name="Le V.Q."/>
            <person name="McIlroy S.J."/>
            <person name="Petrovski S."/>
            <person name="Seviour R.J."/>
            <person name="Calteau A."/>
            <person name="Nielsen K.L."/>
            <person name="Nielsen P.H."/>
        </authorList>
    </citation>
    <scope>NUCLEOTIDE SEQUENCE [LARGE SCALE GENOMIC DNA]</scope>
    <source>
        <strain evidence="4 5">Lp2</strain>
    </source>
</reference>
<evidence type="ECO:0000313" key="4">
    <source>
        <dbReference type="EMBL" id="CCH69559.1"/>
    </source>
</evidence>
<dbReference type="SUPFAM" id="SSF52540">
    <property type="entry name" value="P-loop containing nucleoside triphosphate hydrolases"/>
    <property type="match status" value="2"/>
</dbReference>